<proteinExistence type="predicted"/>
<dbReference type="InterPro" id="IPR013893">
    <property type="entry name" value="RNase_P_Rpp40"/>
</dbReference>
<evidence type="ECO:0000313" key="1">
    <source>
        <dbReference type="Ensembl" id="ENSPANP00000056825.1"/>
    </source>
</evidence>
<dbReference type="GO" id="GO:0004526">
    <property type="term" value="F:ribonuclease P activity"/>
    <property type="evidence" value="ECO:0007669"/>
    <property type="project" value="Ensembl"/>
</dbReference>
<dbReference type="Pfam" id="PF08584">
    <property type="entry name" value="Ribonuc_P_40"/>
    <property type="match status" value="1"/>
</dbReference>
<keyword evidence="2" id="KW-1185">Reference proteome</keyword>
<accession>A0A8I5NA01</accession>
<dbReference type="PANTHER" id="PTHR15396:SF1">
    <property type="entry name" value="RIBONUCLEASE P PROTEIN SUBUNIT P40"/>
    <property type="match status" value="1"/>
</dbReference>
<organism evidence="1 2">
    <name type="scientific">Papio anubis</name>
    <name type="common">Olive baboon</name>
    <dbReference type="NCBI Taxonomy" id="9555"/>
    <lineage>
        <taxon>Eukaryota</taxon>
        <taxon>Metazoa</taxon>
        <taxon>Chordata</taxon>
        <taxon>Craniata</taxon>
        <taxon>Vertebrata</taxon>
        <taxon>Euteleostomi</taxon>
        <taxon>Mammalia</taxon>
        <taxon>Eutheria</taxon>
        <taxon>Euarchontoglires</taxon>
        <taxon>Primates</taxon>
        <taxon>Haplorrhini</taxon>
        <taxon>Catarrhini</taxon>
        <taxon>Cercopithecidae</taxon>
        <taxon>Cercopithecinae</taxon>
        <taxon>Papio</taxon>
    </lineage>
</organism>
<dbReference type="GO" id="GO:0033204">
    <property type="term" value="F:ribonuclease P RNA binding"/>
    <property type="evidence" value="ECO:0007669"/>
    <property type="project" value="Ensembl"/>
</dbReference>
<name>A0A8I5NA01_PAPAN</name>
<dbReference type="GO" id="GO:0030681">
    <property type="term" value="C:multimeric ribonuclease P complex"/>
    <property type="evidence" value="ECO:0007669"/>
    <property type="project" value="Ensembl"/>
</dbReference>
<dbReference type="AlphaFoldDB" id="A0A8I5NA01"/>
<dbReference type="GO" id="GO:0000172">
    <property type="term" value="C:ribonuclease MRP complex"/>
    <property type="evidence" value="ECO:0007669"/>
    <property type="project" value="TreeGrafter"/>
</dbReference>
<dbReference type="GeneTree" id="ENSGT00390000014167"/>
<dbReference type="GO" id="GO:0000171">
    <property type="term" value="F:ribonuclease MRP activity"/>
    <property type="evidence" value="ECO:0007669"/>
    <property type="project" value="TreeGrafter"/>
</dbReference>
<evidence type="ECO:0000313" key="2">
    <source>
        <dbReference type="Proteomes" id="UP000028761"/>
    </source>
</evidence>
<dbReference type="GO" id="GO:0000447">
    <property type="term" value="P:endonucleolytic cleavage in ITS1 to separate SSU-rRNA from 5.8S rRNA and LSU-rRNA from tricistronic rRNA transcript (SSU-rRNA, 5.8S rRNA, LSU-rRNA)"/>
    <property type="evidence" value="ECO:0007669"/>
    <property type="project" value="TreeGrafter"/>
</dbReference>
<gene>
    <name evidence="1" type="primary">RPP40</name>
</gene>
<dbReference type="PANTHER" id="PTHR15396">
    <property type="entry name" value="RIBONUCLEASE P PROTEIN SUBUNIT P40"/>
    <property type="match status" value="1"/>
</dbReference>
<protein>
    <submittedName>
        <fullName evidence="1">Ribonuclease P/MRP subunit p40</fullName>
    </submittedName>
</protein>
<reference evidence="1" key="3">
    <citation type="submission" date="2025-09" db="UniProtKB">
        <authorList>
            <consortium name="Ensembl"/>
        </authorList>
    </citation>
    <scope>IDENTIFICATION</scope>
</reference>
<dbReference type="Ensembl" id="ENSPANT00000065100.1">
    <property type="protein sequence ID" value="ENSPANP00000056825.1"/>
    <property type="gene ID" value="ENSPANG00000017865.3"/>
</dbReference>
<sequence>MATLRRLREAPRHLLVCEKSNFGNHKSRHRHLVQTHYYNYRVSFLLPECGILSEELKNLVMQTGPYYFVKNLPLHELITPEFISTFIKKGSCYALTYNTNIDEDNTVALLPNGKLILSLDKDTYEETGLQGHPSQFSGRKIMKFIVSIDLMELSLNLDSKKYERISWSFKEKKPLKFDFLLAWHNTEIMSLIISYQPIAVLSQARWWQKLICVQSLASYFQRRSVSYWNISGSHSVSQARVQWHDHSSLEPQPPEIKLKAGVQRCEHSSLEPQPPEIRLKAGVQRCEHSSLEPQPPEIKLKAGVQRCEHSSLEPQPPEIKLKAGVQRCEHSSLEPQPPEIRLKAGVQWCEHSSLEPQPPEIKLKAGVQWCEHSSLEPQPPEIKLKAGVQQCEHSSLESQPPEIKLKAGVQWCEHSSL</sequence>
<dbReference type="Proteomes" id="UP000028761">
    <property type="component" value="Chromosome 6"/>
</dbReference>
<reference evidence="1 2" key="1">
    <citation type="submission" date="2012-03" db="EMBL/GenBank/DDBJ databases">
        <title>Whole Genome Assembly of Papio anubis.</title>
        <authorList>
            <person name="Liu Y.L."/>
            <person name="Abraham K.A."/>
            <person name="Akbar H.A."/>
            <person name="Ali S.A."/>
            <person name="Anosike U.A."/>
            <person name="Aqrawi P.A."/>
            <person name="Arias F.A."/>
            <person name="Attaway T.A."/>
            <person name="Awwad R.A."/>
            <person name="Babu C.B."/>
            <person name="Bandaranaike D.B."/>
            <person name="Battles P.B."/>
            <person name="Bell A.B."/>
            <person name="Beltran B.B."/>
            <person name="Berhane-Mersha D.B."/>
            <person name="Bess C.B."/>
            <person name="Bickham C.B."/>
            <person name="Bolden T.B."/>
            <person name="Carter K.C."/>
            <person name="Chau D.C."/>
            <person name="Chavez A.C."/>
            <person name="Clerc-Blankenburg K.C."/>
            <person name="Coyle M.C."/>
            <person name="Dao M.D."/>
            <person name="Davila M.L.D."/>
            <person name="Davy-Carroll L.D."/>
            <person name="Denson S.D."/>
            <person name="Dinh H.D."/>
            <person name="Fernandez S.F."/>
            <person name="Fernando P.F."/>
            <person name="Forbes L.F."/>
            <person name="Francis C.F."/>
            <person name="Francisco L.F."/>
            <person name="Fu Q.F."/>
            <person name="Garcia-Iii R.G."/>
            <person name="Garrett T.G."/>
            <person name="Gross S.G."/>
            <person name="Gubbala S.G."/>
            <person name="Hirani K.H."/>
            <person name="Hogues M.H."/>
            <person name="Hollins B.H."/>
            <person name="Jackson L.J."/>
            <person name="Javaid M.J."/>
            <person name="Jhangiani S.J."/>
            <person name="Johnson A.J."/>
            <person name="Johnson B.J."/>
            <person name="Jones J.J."/>
            <person name="Joshi V.J."/>
            <person name="Kalu J.K."/>
            <person name="Khan N.K."/>
            <person name="Korchina V.K."/>
            <person name="Kovar C.K."/>
            <person name="Lago L.L."/>
            <person name="Lara F.L."/>
            <person name="Le T.-K.L."/>
            <person name="Lee S.L."/>
            <person name="Legall-Iii F.L."/>
            <person name="Lemon S.L."/>
            <person name="Liu J.L."/>
            <person name="Liu Y.-S.L."/>
            <person name="Liyanage D.L."/>
            <person name="Lopez J.L."/>
            <person name="Lorensuhewa L.L."/>
            <person name="Mata R.M."/>
            <person name="Mathew T.M."/>
            <person name="Mercado C.M."/>
            <person name="Mercado I.M."/>
            <person name="Morales K.M."/>
            <person name="Morgan M.M."/>
            <person name="Munidasa M.M."/>
            <person name="Ngo D.N."/>
            <person name="Nguyen L.N."/>
            <person name="Nguyen T.N."/>
            <person name="Nguyen N.N."/>
            <person name="Obregon M.O."/>
            <person name="Okwuonu G.O."/>
            <person name="Ongeri F.O."/>
            <person name="Onwere C.O."/>
            <person name="Osifeso I.O."/>
            <person name="Parra A.P."/>
            <person name="Patil S.P."/>
            <person name="Perez A.P."/>
            <person name="Perez Y.P."/>
            <person name="Pham C.P."/>
            <person name="Pu L.-L.P."/>
            <person name="Puazo M.P."/>
            <person name="Quiroz J.Q."/>
            <person name="Rouhana J.R."/>
            <person name="Ruiz M.R."/>
            <person name="Ruiz S.-J.R."/>
            <person name="Saada N.S."/>
            <person name="Santibanez J.S."/>
            <person name="Scheel M.S."/>
            <person name="Schneider B.S."/>
            <person name="Simmons D.S."/>
            <person name="Sisson I.S."/>
            <person name="Tang L.-Y.T."/>
            <person name="Thornton R.T."/>
            <person name="Tisius J.T."/>
            <person name="Toledanes G.T."/>
            <person name="Trejos Z.T."/>
            <person name="Usmani K.U."/>
            <person name="Varghese R.V."/>
            <person name="Vattathil S.V."/>
            <person name="Vee V.V."/>
            <person name="Walker D.W."/>
            <person name="Weissenberger G.W."/>
            <person name="White C.W."/>
            <person name="Williams A.W."/>
            <person name="Woodworth J.W."/>
            <person name="Wright R.W."/>
            <person name="Zhu Y.Z."/>
            <person name="Han Y.H."/>
            <person name="Newsham I.N."/>
            <person name="Nazareth L.N."/>
            <person name="Worley K.W."/>
            <person name="Muzny D.M."/>
            <person name="Rogers J.R."/>
            <person name="Gibbs R.G."/>
        </authorList>
    </citation>
    <scope>NUCLEOTIDE SEQUENCE [LARGE SCALE GENOMIC DNA]</scope>
</reference>
<dbReference type="GO" id="GO:0001682">
    <property type="term" value="P:tRNA 5'-leader removal"/>
    <property type="evidence" value="ECO:0007669"/>
    <property type="project" value="Ensembl"/>
</dbReference>
<reference evidence="1" key="2">
    <citation type="submission" date="2025-08" db="UniProtKB">
        <authorList>
            <consortium name="Ensembl"/>
        </authorList>
    </citation>
    <scope>IDENTIFICATION</scope>
</reference>